<sequence>MINSRKTPVPMKQESRKQEIVNAAAILFKEKGYSAVTMRDLATAMGIKAASLYNHIQSKQEILSTIIIELAEEFTTGMNQIVNSDHSAIQKLENIISLHIDVTLRNSDGLASLNNDWMHLEEDNLLYFEKMRNDYEENFRQIVISGVNTNEIKPNNIEIIVFSTLSTLRTLYLWYPKQKNIEADMLKKDMISVLLKGLV</sequence>
<dbReference type="PANTHER" id="PTHR43479">
    <property type="entry name" value="ACREF/ENVCD OPERON REPRESSOR-RELATED"/>
    <property type="match status" value="1"/>
</dbReference>
<comment type="caution">
    <text evidence="4">The sequence shown here is derived from an EMBL/GenBank/DDBJ whole genome shotgun (WGS) entry which is preliminary data.</text>
</comment>
<accession>A0ABP3UFY9</accession>
<organism evidence="4 5">
    <name type="scientific">Aquimarina litoralis</name>
    <dbReference type="NCBI Taxonomy" id="584605"/>
    <lineage>
        <taxon>Bacteria</taxon>
        <taxon>Pseudomonadati</taxon>
        <taxon>Bacteroidota</taxon>
        <taxon>Flavobacteriia</taxon>
        <taxon>Flavobacteriales</taxon>
        <taxon>Flavobacteriaceae</taxon>
        <taxon>Aquimarina</taxon>
    </lineage>
</organism>
<dbReference type="PRINTS" id="PR00455">
    <property type="entry name" value="HTHTETR"/>
</dbReference>
<name>A0ABP3UFY9_9FLAO</name>
<evidence type="ECO:0000256" key="1">
    <source>
        <dbReference type="ARBA" id="ARBA00023125"/>
    </source>
</evidence>
<dbReference type="SUPFAM" id="SSF48498">
    <property type="entry name" value="Tetracyclin repressor-like, C-terminal domain"/>
    <property type="match status" value="1"/>
</dbReference>
<dbReference type="Pfam" id="PF00440">
    <property type="entry name" value="TetR_N"/>
    <property type="match status" value="1"/>
</dbReference>
<feature type="DNA-binding region" description="H-T-H motif" evidence="2">
    <location>
        <begin position="37"/>
        <end position="56"/>
    </location>
</feature>
<dbReference type="Pfam" id="PF17932">
    <property type="entry name" value="TetR_C_24"/>
    <property type="match status" value="1"/>
</dbReference>
<keyword evidence="5" id="KW-1185">Reference proteome</keyword>
<dbReference type="Gene3D" id="1.10.10.60">
    <property type="entry name" value="Homeodomain-like"/>
    <property type="match status" value="1"/>
</dbReference>
<evidence type="ECO:0000259" key="3">
    <source>
        <dbReference type="PROSITE" id="PS50977"/>
    </source>
</evidence>
<dbReference type="Gene3D" id="1.10.357.10">
    <property type="entry name" value="Tetracycline Repressor, domain 2"/>
    <property type="match status" value="1"/>
</dbReference>
<dbReference type="SUPFAM" id="SSF46689">
    <property type="entry name" value="Homeodomain-like"/>
    <property type="match status" value="1"/>
</dbReference>
<evidence type="ECO:0000256" key="2">
    <source>
        <dbReference type="PROSITE-ProRule" id="PRU00335"/>
    </source>
</evidence>
<dbReference type="InterPro" id="IPR050624">
    <property type="entry name" value="HTH-type_Tx_Regulator"/>
</dbReference>
<protein>
    <submittedName>
        <fullName evidence="4">TetR/AcrR family transcriptional regulator</fullName>
    </submittedName>
</protein>
<dbReference type="PANTHER" id="PTHR43479:SF11">
    <property type="entry name" value="ACREF_ENVCD OPERON REPRESSOR-RELATED"/>
    <property type="match status" value="1"/>
</dbReference>
<dbReference type="InterPro" id="IPR009057">
    <property type="entry name" value="Homeodomain-like_sf"/>
</dbReference>
<proteinExistence type="predicted"/>
<dbReference type="Proteomes" id="UP001501758">
    <property type="component" value="Unassembled WGS sequence"/>
</dbReference>
<dbReference type="InterPro" id="IPR001647">
    <property type="entry name" value="HTH_TetR"/>
</dbReference>
<reference evidence="5" key="1">
    <citation type="journal article" date="2019" name="Int. J. Syst. Evol. Microbiol.">
        <title>The Global Catalogue of Microorganisms (GCM) 10K type strain sequencing project: providing services to taxonomists for standard genome sequencing and annotation.</title>
        <authorList>
            <consortium name="The Broad Institute Genomics Platform"/>
            <consortium name="The Broad Institute Genome Sequencing Center for Infectious Disease"/>
            <person name="Wu L."/>
            <person name="Ma J."/>
        </authorList>
    </citation>
    <scope>NUCLEOTIDE SEQUENCE [LARGE SCALE GENOMIC DNA]</scope>
    <source>
        <strain evidence="5">JCM 15974</strain>
    </source>
</reference>
<keyword evidence="1 2" id="KW-0238">DNA-binding</keyword>
<dbReference type="EMBL" id="BAAAGE010000005">
    <property type="protein sequence ID" value="GAA0731092.1"/>
    <property type="molecule type" value="Genomic_DNA"/>
</dbReference>
<gene>
    <name evidence="4" type="ORF">GCM10009430_42880</name>
</gene>
<feature type="domain" description="HTH tetR-type" evidence="3">
    <location>
        <begin position="14"/>
        <end position="74"/>
    </location>
</feature>
<dbReference type="PROSITE" id="PS50977">
    <property type="entry name" value="HTH_TETR_2"/>
    <property type="match status" value="1"/>
</dbReference>
<evidence type="ECO:0000313" key="4">
    <source>
        <dbReference type="EMBL" id="GAA0731092.1"/>
    </source>
</evidence>
<dbReference type="InterPro" id="IPR041490">
    <property type="entry name" value="KstR2_TetR_C"/>
</dbReference>
<evidence type="ECO:0000313" key="5">
    <source>
        <dbReference type="Proteomes" id="UP001501758"/>
    </source>
</evidence>
<dbReference type="InterPro" id="IPR036271">
    <property type="entry name" value="Tet_transcr_reg_TetR-rel_C_sf"/>
</dbReference>